<comment type="caution">
    <text evidence="3">The sequence shown here is derived from an EMBL/GenBank/DDBJ whole genome shotgun (WGS) entry which is preliminary data.</text>
</comment>
<feature type="region of interest" description="Disordered" evidence="1">
    <location>
        <begin position="1"/>
        <end position="21"/>
    </location>
</feature>
<evidence type="ECO:0000256" key="1">
    <source>
        <dbReference type="SAM" id="MobiDB-lite"/>
    </source>
</evidence>
<organism evidence="3">
    <name type="scientific">hydrocarbon metagenome</name>
    <dbReference type="NCBI Taxonomy" id="938273"/>
    <lineage>
        <taxon>unclassified sequences</taxon>
        <taxon>metagenomes</taxon>
        <taxon>ecological metagenomes</taxon>
    </lineage>
</organism>
<evidence type="ECO:0000256" key="2">
    <source>
        <dbReference type="SAM" id="Phobius"/>
    </source>
</evidence>
<dbReference type="AlphaFoldDB" id="A0A0W8FUP9"/>
<accession>A0A0W8FUP9</accession>
<reference evidence="3" key="1">
    <citation type="journal article" date="2015" name="Proc. Natl. Acad. Sci. U.S.A.">
        <title>Networks of energetic and metabolic interactions define dynamics in microbial communities.</title>
        <authorList>
            <person name="Embree M."/>
            <person name="Liu J.K."/>
            <person name="Al-Bassam M.M."/>
            <person name="Zengler K."/>
        </authorList>
    </citation>
    <scope>NUCLEOTIDE SEQUENCE</scope>
</reference>
<sequence length="502" mass="57427">MNEDTQQEKLPTQKDDKTTEEIRKQINVGGPAQAITDPERRVRQAIVVIHGIGEQRPMDTLRGFVDAVLVDNNKGHSKYRSKPNAMSEMFEMRCLQRPSNHQAYEPLTDFYEYYWAHHMQGSRYTQVTSWLLGLMKRRPKMIPPALKPAYFLSWSLVIIAAGLWVWGLYSAGTGTSSFPEGVWQQKWMFASGAVIALLQWIGSHFLLGFVADAARYLTPSPDNIEARNKIRSEGINLLRTLHNSGKYRRIVIVGHSLGSVIGYDIIRNLWVDLRKPVNVYPRKQFELKNFEQEAKALEEGEITPAKIEMFQQCQHRLWQEFIEVGIPWLITDFITLGSPLAHAQLLMADDPADFKLKKEQYEYPCCPPDDGDKQYYSQQYQFYLGGESFIRNVFIPHHGAPFSCTRWTNMYFPYRRLILGDLIGGPLNGVFGKGIRDIAVVPSTGKFLDGTLVSHVRYWTCGKENKIMPEDNKPSLETLRKFLRLDFLRGKSSKARPGGAGD</sequence>
<dbReference type="InterPro" id="IPR029058">
    <property type="entry name" value="AB_hydrolase_fold"/>
</dbReference>
<name>A0A0W8FUP9_9ZZZZ</name>
<dbReference type="EMBL" id="LNQE01000838">
    <property type="protein sequence ID" value="KUG24648.1"/>
    <property type="molecule type" value="Genomic_DNA"/>
</dbReference>
<evidence type="ECO:0000313" key="3">
    <source>
        <dbReference type="EMBL" id="KUG24648.1"/>
    </source>
</evidence>
<gene>
    <name evidence="3" type="ORF">ASZ90_005522</name>
</gene>
<keyword evidence="2" id="KW-0472">Membrane</keyword>
<feature type="compositionally biased region" description="Basic and acidic residues" evidence="1">
    <location>
        <begin position="11"/>
        <end position="21"/>
    </location>
</feature>
<feature type="transmembrane region" description="Helical" evidence="2">
    <location>
        <begin position="145"/>
        <end position="167"/>
    </location>
</feature>
<keyword evidence="2" id="KW-0812">Transmembrane</keyword>
<feature type="transmembrane region" description="Helical" evidence="2">
    <location>
        <begin position="187"/>
        <end position="210"/>
    </location>
</feature>
<dbReference type="SUPFAM" id="SSF53474">
    <property type="entry name" value="alpha/beta-Hydrolases"/>
    <property type="match status" value="1"/>
</dbReference>
<protein>
    <submittedName>
        <fullName evidence="3">Uncharacterized protein</fullName>
    </submittedName>
</protein>
<keyword evidence="2" id="KW-1133">Transmembrane helix</keyword>
<proteinExistence type="predicted"/>